<accession>D4X7U3</accession>
<evidence type="ECO:0000256" key="4">
    <source>
        <dbReference type="ARBA" id="ARBA00022827"/>
    </source>
</evidence>
<evidence type="ECO:0000259" key="8">
    <source>
        <dbReference type="Pfam" id="PF02771"/>
    </source>
</evidence>
<evidence type="ECO:0000256" key="3">
    <source>
        <dbReference type="ARBA" id="ARBA00022630"/>
    </source>
</evidence>
<dbReference type="InterPro" id="IPR046373">
    <property type="entry name" value="Acyl-CoA_Oxase/DH_mid-dom_sf"/>
</dbReference>
<dbReference type="GO" id="GO:0050660">
    <property type="term" value="F:flavin adenine dinucleotide binding"/>
    <property type="evidence" value="ECO:0007669"/>
    <property type="project" value="InterPro"/>
</dbReference>
<evidence type="ECO:0000313" key="10">
    <source>
        <dbReference type="Proteomes" id="UP000004510"/>
    </source>
</evidence>
<reference evidence="10" key="1">
    <citation type="submission" date="2010-03" db="EMBL/GenBank/DDBJ databases">
        <title>Complete sequence of Mobiluncus curtisii ATCC 43063.</title>
        <authorList>
            <person name="Muzny D."/>
            <person name="Qin X."/>
            <person name="Deng J."/>
            <person name="Jiang H."/>
            <person name="Liu Y."/>
            <person name="Qu J."/>
            <person name="Song X.-Z."/>
            <person name="Zhang L."/>
            <person name="Thornton R."/>
            <person name="Coyle M."/>
            <person name="Francisco L."/>
            <person name="Jackson L."/>
            <person name="Javaid M."/>
            <person name="Korchina V."/>
            <person name="Kovar C."/>
            <person name="Mata R."/>
            <person name="Mathew T."/>
            <person name="Ngo R."/>
            <person name="Nguyen L."/>
            <person name="Nguyen N."/>
            <person name="Okwuonu G."/>
            <person name="Ongeri F."/>
            <person name="Pham C."/>
            <person name="Simmons D."/>
            <person name="Wilczek-Boney K."/>
            <person name="Hale W."/>
            <person name="Jakkamsetti A."/>
            <person name="Pham P."/>
            <person name="Ruth R."/>
            <person name="San Lucas F."/>
            <person name="Warren J."/>
            <person name="Zhang J."/>
            <person name="Zhao Z."/>
            <person name="Zhou C."/>
            <person name="Zhu D."/>
            <person name="Lee S."/>
            <person name="Bess C."/>
            <person name="Blankenburg K."/>
            <person name="Forbes L."/>
            <person name="Fu Q."/>
            <person name="Gubbala S."/>
            <person name="Hirani K."/>
            <person name="Jayaseelan J.C."/>
            <person name="Lara F."/>
            <person name="Munidasa M."/>
            <person name="Palculict T."/>
            <person name="Patil S."/>
            <person name="Pu L.-L."/>
            <person name="Saada N."/>
            <person name="Tang L."/>
            <person name="Weissenberger G."/>
            <person name="Zhu Y."/>
            <person name="Hemphill L."/>
            <person name="Shang Y."/>
            <person name="Youmans B."/>
            <person name="Ayvaz T."/>
            <person name="Ross M."/>
            <person name="Santibanez J."/>
            <person name="Aqrawi P."/>
            <person name="Gross S."/>
            <person name="Joshi V."/>
            <person name="Fowler G."/>
            <person name="Nazareth L."/>
            <person name="Reid J."/>
            <person name="Worley K."/>
            <person name="Petrosino J."/>
            <person name="Highlander S."/>
            <person name="Gibbs R."/>
            <person name="Gibbs R."/>
        </authorList>
    </citation>
    <scope>NUCLEOTIDE SEQUENCE [LARGE SCALE GENOMIC DNA]</scope>
    <source>
        <strain evidence="10">ATCC 43553</strain>
    </source>
</reference>
<evidence type="ECO:0000259" key="7">
    <source>
        <dbReference type="Pfam" id="PF02770"/>
    </source>
</evidence>
<dbReference type="RefSeq" id="WP_006217571.1">
    <property type="nucleotide sequence ID" value="NZ_GG770409.1"/>
</dbReference>
<keyword evidence="4" id="KW-0274">FAD</keyword>
<dbReference type="PANTHER" id="PTHR43292">
    <property type="entry name" value="ACYL-COA DEHYDROGENASE"/>
    <property type="match status" value="1"/>
</dbReference>
<dbReference type="InterPro" id="IPR037069">
    <property type="entry name" value="AcylCoA_DH/ox_N_sf"/>
</dbReference>
<dbReference type="HOGENOM" id="CLU_018204_9_0_4"/>
<dbReference type="InterPro" id="IPR009075">
    <property type="entry name" value="AcylCo_DH/oxidase_C"/>
</dbReference>
<sequence>MNLTWTPQERQFRDEVRTFAATRLPADIRDKVLRHQRLERDDYVRWHNILADQGWGAPNWPAEHGGTGWNALQRLIFEVECFKAGAPRLLPFGLSMIGPVLMKYGSAEQQAHFLPRIPRVQDWWCQGYSEPGSGSDLASLKTRAVRDGDHYVVNGQKTWTTLAQYADWMFCLARTDPDARAQRGISMLLLDMRAPGVTVRPIRTLDGGHDVNEVWLEDVRVPVQNLVGEENQGWTYAKYLLGHERTGIAGLGHCHRELGILKHMAAQARSHGKPLLADSRFRDRISRIEVDIMALEMLLLRVASSNDGTPGPEASVLKIRGSEIQQDLAMLQMEVAGPDAWPYDPDWMLADSDDHGPGPAMAAAAGAGYADMRKTSIYGGTTEVQKGIIARLVLGL</sequence>
<dbReference type="Pfam" id="PF02770">
    <property type="entry name" value="Acyl-CoA_dh_M"/>
    <property type="match status" value="1"/>
</dbReference>
<evidence type="ECO:0000256" key="1">
    <source>
        <dbReference type="ARBA" id="ARBA00001974"/>
    </source>
</evidence>
<dbReference type="InterPro" id="IPR052161">
    <property type="entry name" value="Mycobact_Acyl-CoA_DH"/>
</dbReference>
<feature type="domain" description="Acyl-CoA dehydrogenase/oxidase N-terminal" evidence="8">
    <location>
        <begin position="6"/>
        <end position="117"/>
    </location>
</feature>
<dbReference type="Gene3D" id="1.10.540.10">
    <property type="entry name" value="Acyl-CoA dehydrogenase/oxidase, N-terminal domain"/>
    <property type="match status" value="1"/>
</dbReference>
<dbReference type="EC" id="1.3.99.-" evidence="9"/>
<dbReference type="Gene3D" id="1.20.140.10">
    <property type="entry name" value="Butyryl-CoA Dehydrogenase, subunit A, domain 3"/>
    <property type="match status" value="1"/>
</dbReference>
<comment type="caution">
    <text evidence="9">The sequence shown here is derived from an EMBL/GenBank/DDBJ whole genome shotgun (WGS) entry which is preliminary data.</text>
</comment>
<dbReference type="PATRIC" id="fig|742159.3.peg.2453"/>
<dbReference type="PANTHER" id="PTHR43292:SF3">
    <property type="entry name" value="ACYL-COA DEHYDROGENASE FADE29"/>
    <property type="match status" value="1"/>
</dbReference>
<protein>
    <submittedName>
        <fullName evidence="9">Acyl-CoA dehydrogenase, middle domain protein</fullName>
        <ecNumber evidence="9">1.3.99.-</ecNumber>
    </submittedName>
</protein>
<evidence type="ECO:0000259" key="6">
    <source>
        <dbReference type="Pfam" id="PF00441"/>
    </source>
</evidence>
<evidence type="ECO:0000313" key="9">
    <source>
        <dbReference type="EMBL" id="EFF77039.1"/>
    </source>
</evidence>
<organism evidence="9 10">
    <name type="scientific">Achromobacter piechaudii ATCC 43553</name>
    <dbReference type="NCBI Taxonomy" id="742159"/>
    <lineage>
        <taxon>Bacteria</taxon>
        <taxon>Pseudomonadati</taxon>
        <taxon>Pseudomonadota</taxon>
        <taxon>Betaproteobacteria</taxon>
        <taxon>Burkholderiales</taxon>
        <taxon>Alcaligenaceae</taxon>
        <taxon>Achromobacter</taxon>
    </lineage>
</organism>
<feature type="domain" description="Acyl-CoA oxidase/dehydrogenase middle" evidence="7">
    <location>
        <begin position="125"/>
        <end position="217"/>
    </location>
</feature>
<keyword evidence="3" id="KW-0285">Flavoprotein</keyword>
<dbReference type="GO" id="GO:0005886">
    <property type="term" value="C:plasma membrane"/>
    <property type="evidence" value="ECO:0007669"/>
    <property type="project" value="TreeGrafter"/>
</dbReference>
<proteinExistence type="inferred from homology"/>
<dbReference type="InterPro" id="IPR009100">
    <property type="entry name" value="AcylCoA_DH/oxidase_NM_dom_sf"/>
</dbReference>
<comment type="cofactor">
    <cofactor evidence="1">
        <name>FAD</name>
        <dbReference type="ChEBI" id="CHEBI:57692"/>
    </cofactor>
</comment>
<comment type="similarity">
    <text evidence="2">Belongs to the acyl-CoA dehydrogenase family.</text>
</comment>
<gene>
    <name evidence="9" type="ORF">HMPREF0004_1540</name>
</gene>
<name>D4X7U3_9BURK</name>
<evidence type="ECO:0000256" key="2">
    <source>
        <dbReference type="ARBA" id="ARBA00009347"/>
    </source>
</evidence>
<dbReference type="SUPFAM" id="SSF56645">
    <property type="entry name" value="Acyl-CoA dehydrogenase NM domain-like"/>
    <property type="match status" value="1"/>
</dbReference>
<dbReference type="EMBL" id="ADMS01000038">
    <property type="protein sequence ID" value="EFF77039.1"/>
    <property type="molecule type" value="Genomic_DNA"/>
</dbReference>
<feature type="domain" description="Acyl-CoA dehydrogenase/oxidase C-terminal" evidence="6">
    <location>
        <begin position="231"/>
        <end position="393"/>
    </location>
</feature>
<keyword evidence="5 9" id="KW-0560">Oxidoreductase</keyword>
<dbReference type="Proteomes" id="UP000004510">
    <property type="component" value="Unassembled WGS sequence"/>
</dbReference>
<dbReference type="SUPFAM" id="SSF47203">
    <property type="entry name" value="Acyl-CoA dehydrogenase C-terminal domain-like"/>
    <property type="match status" value="1"/>
</dbReference>
<dbReference type="InterPro" id="IPR036250">
    <property type="entry name" value="AcylCo_DH-like_C"/>
</dbReference>
<evidence type="ECO:0000256" key="5">
    <source>
        <dbReference type="ARBA" id="ARBA00023002"/>
    </source>
</evidence>
<dbReference type="InterPro" id="IPR013786">
    <property type="entry name" value="AcylCoA_DH/ox_N"/>
</dbReference>
<dbReference type="InterPro" id="IPR006091">
    <property type="entry name" value="Acyl-CoA_Oxase/DH_mid-dom"/>
</dbReference>
<dbReference type="FunFam" id="2.40.110.10:FF:000011">
    <property type="entry name" value="Acyl-CoA dehydrogenase FadE34"/>
    <property type="match status" value="1"/>
</dbReference>
<dbReference type="OrthoDB" id="9770681at2"/>
<dbReference type="GO" id="GO:0016627">
    <property type="term" value="F:oxidoreductase activity, acting on the CH-CH group of donors"/>
    <property type="evidence" value="ECO:0007669"/>
    <property type="project" value="InterPro"/>
</dbReference>
<dbReference type="Gene3D" id="2.40.110.10">
    <property type="entry name" value="Butyryl-CoA Dehydrogenase, subunit A, domain 2"/>
    <property type="match status" value="1"/>
</dbReference>
<dbReference type="eggNOG" id="COG1960">
    <property type="taxonomic scope" value="Bacteria"/>
</dbReference>
<dbReference type="Pfam" id="PF02771">
    <property type="entry name" value="Acyl-CoA_dh_N"/>
    <property type="match status" value="1"/>
</dbReference>
<dbReference type="Pfam" id="PF00441">
    <property type="entry name" value="Acyl-CoA_dh_1"/>
    <property type="match status" value="1"/>
</dbReference>
<dbReference type="AlphaFoldDB" id="D4X7U3"/>